<evidence type="ECO:0000256" key="1">
    <source>
        <dbReference type="SAM" id="MobiDB-lite"/>
    </source>
</evidence>
<feature type="compositionally biased region" description="Polar residues" evidence="1">
    <location>
        <begin position="112"/>
        <end position="136"/>
    </location>
</feature>
<sequence length="396" mass="44451">MASVATGVTTAMVLRHSLRHLRGCQHCVDQAGVRSGSTFRLRNHNPPLRTLSSAKKKTEMDPTEHRSAKAWTSAFGDTSEDDRENRVQIGEDFLGPAAVGRSRKRPRPWRSGQRNAAPSFSTRDGQKSATDTVTSVDSKHRVPTSSIDSSSLVTSEEPVTGGDLKKNDESLSLPYPKGKPWRVLFPYPHGEPTKSPRQSLWDFHKRIPSLEQLRRAWELYKKTWEDGIQGNPTERNDENDVATKVSSRKGGGDDGDYLAKETEQQLREIGDNATKNLNAVRKDAQNLLEHAKETTGIYTQDDAKALASEAMKIATECIREFMGGYRKGRDSEIDKMLHEYFQEEDNNNARSKGENTQFAPESAFGKNGDRDSSDQTILATKRRRKKRKPKRGIPRT</sequence>
<name>A0A448YYP9_9STRA</name>
<feature type="compositionally biased region" description="Polar residues" evidence="1">
    <location>
        <begin position="348"/>
        <end position="359"/>
    </location>
</feature>
<feature type="compositionally biased region" description="Basic and acidic residues" evidence="1">
    <location>
        <begin position="56"/>
        <end position="67"/>
    </location>
</feature>
<dbReference type="AlphaFoldDB" id="A0A448YYP9"/>
<gene>
    <name evidence="2" type="ORF">PSNMU_V1.4_AUG-EV-PASAV3_0016040</name>
</gene>
<organism evidence="2 3">
    <name type="scientific">Pseudo-nitzschia multistriata</name>
    <dbReference type="NCBI Taxonomy" id="183589"/>
    <lineage>
        <taxon>Eukaryota</taxon>
        <taxon>Sar</taxon>
        <taxon>Stramenopiles</taxon>
        <taxon>Ochrophyta</taxon>
        <taxon>Bacillariophyta</taxon>
        <taxon>Bacillariophyceae</taxon>
        <taxon>Bacillariophycidae</taxon>
        <taxon>Bacillariales</taxon>
        <taxon>Bacillariaceae</taxon>
        <taxon>Pseudo-nitzschia</taxon>
    </lineage>
</organism>
<feature type="compositionally biased region" description="Basic residues" evidence="1">
    <location>
        <begin position="380"/>
        <end position="396"/>
    </location>
</feature>
<feature type="region of interest" description="Disordered" evidence="1">
    <location>
        <begin position="38"/>
        <end position="175"/>
    </location>
</feature>
<protein>
    <submittedName>
        <fullName evidence="2">Uncharacterized protein</fullName>
    </submittedName>
</protein>
<dbReference type="OrthoDB" id="48318at2759"/>
<dbReference type="Proteomes" id="UP000291116">
    <property type="component" value="Unassembled WGS sequence"/>
</dbReference>
<accession>A0A448YYP9</accession>
<keyword evidence="3" id="KW-1185">Reference proteome</keyword>
<dbReference type="EMBL" id="CAACVS010000042">
    <property type="protein sequence ID" value="VEU34884.1"/>
    <property type="molecule type" value="Genomic_DNA"/>
</dbReference>
<feature type="compositionally biased region" description="Low complexity" evidence="1">
    <location>
        <begin position="145"/>
        <end position="155"/>
    </location>
</feature>
<evidence type="ECO:0000313" key="2">
    <source>
        <dbReference type="EMBL" id="VEU34884.1"/>
    </source>
</evidence>
<proteinExistence type="predicted"/>
<reference evidence="2 3" key="1">
    <citation type="submission" date="2019-01" db="EMBL/GenBank/DDBJ databases">
        <authorList>
            <person name="Ferrante I. M."/>
        </authorList>
    </citation>
    <scope>NUCLEOTIDE SEQUENCE [LARGE SCALE GENOMIC DNA]</scope>
    <source>
        <strain evidence="2 3">B856</strain>
    </source>
</reference>
<feature type="region of interest" description="Disordered" evidence="1">
    <location>
        <begin position="227"/>
        <end position="257"/>
    </location>
</feature>
<evidence type="ECO:0000313" key="3">
    <source>
        <dbReference type="Proteomes" id="UP000291116"/>
    </source>
</evidence>
<feature type="region of interest" description="Disordered" evidence="1">
    <location>
        <begin position="344"/>
        <end position="396"/>
    </location>
</feature>